<evidence type="ECO:0000313" key="1">
    <source>
        <dbReference type="EMBL" id="KAL0273103.1"/>
    </source>
</evidence>
<sequence length="63" mass="7556">MRSLYEDCRRCVRINVATSERFRVVVGFHQKCMLSPVLLITYMDRMLKKWELQIWRAEAGHLA</sequence>
<evidence type="ECO:0008006" key="2">
    <source>
        <dbReference type="Google" id="ProtNLM"/>
    </source>
</evidence>
<dbReference type="EMBL" id="JARGDH010000003">
    <property type="protein sequence ID" value="KAL0273103.1"/>
    <property type="molecule type" value="Genomic_DNA"/>
</dbReference>
<protein>
    <recommendedName>
        <fullName evidence="2">Reverse transcriptase</fullName>
    </recommendedName>
</protein>
<gene>
    <name evidence="1" type="ORF">PYX00_005857</name>
</gene>
<organism evidence="1">
    <name type="scientific">Menopon gallinae</name>
    <name type="common">poultry shaft louse</name>
    <dbReference type="NCBI Taxonomy" id="328185"/>
    <lineage>
        <taxon>Eukaryota</taxon>
        <taxon>Metazoa</taxon>
        <taxon>Ecdysozoa</taxon>
        <taxon>Arthropoda</taxon>
        <taxon>Hexapoda</taxon>
        <taxon>Insecta</taxon>
        <taxon>Pterygota</taxon>
        <taxon>Neoptera</taxon>
        <taxon>Paraneoptera</taxon>
        <taxon>Psocodea</taxon>
        <taxon>Troctomorpha</taxon>
        <taxon>Phthiraptera</taxon>
        <taxon>Amblycera</taxon>
        <taxon>Menoponidae</taxon>
        <taxon>Menopon</taxon>
    </lineage>
</organism>
<accession>A0AAW2HU71</accession>
<reference evidence="1" key="1">
    <citation type="journal article" date="2024" name="Gigascience">
        <title>Chromosome-level genome of the poultry shaft louse Menopon gallinae provides insight into the host-switching and adaptive evolution of parasitic lice.</title>
        <authorList>
            <person name="Xu Y."/>
            <person name="Ma L."/>
            <person name="Liu S."/>
            <person name="Liang Y."/>
            <person name="Liu Q."/>
            <person name="He Z."/>
            <person name="Tian L."/>
            <person name="Duan Y."/>
            <person name="Cai W."/>
            <person name="Li H."/>
            <person name="Song F."/>
        </authorList>
    </citation>
    <scope>NUCLEOTIDE SEQUENCE</scope>
    <source>
        <strain evidence="1">Cailab_2023a</strain>
    </source>
</reference>
<name>A0AAW2HU71_9NEOP</name>
<comment type="caution">
    <text evidence="1">The sequence shown here is derived from an EMBL/GenBank/DDBJ whole genome shotgun (WGS) entry which is preliminary data.</text>
</comment>
<proteinExistence type="predicted"/>
<dbReference type="AlphaFoldDB" id="A0AAW2HU71"/>